<protein>
    <submittedName>
        <fullName evidence="6">ELAV-like protein 1-A,ELAV-like protein 1-B,ELAV-like protein 4,ELAV-like protein 2,Sex-lethal homolog,ELAV-like protein 3,Protein sex-lethal,ELAV-like protein 1</fullName>
    </submittedName>
</protein>
<evidence type="ECO:0000256" key="4">
    <source>
        <dbReference type="PROSITE-ProRule" id="PRU00176"/>
    </source>
</evidence>
<dbReference type="NCBIfam" id="TIGR01661">
    <property type="entry name" value="ELAV_HUD_SF"/>
    <property type="match status" value="1"/>
</dbReference>
<keyword evidence="3 4" id="KW-0694">RNA-binding</keyword>
<dbReference type="OrthoDB" id="266020at2759"/>
<organism evidence="6 7">
    <name type="scientific">Mytilus coruscus</name>
    <name type="common">Sea mussel</name>
    <dbReference type="NCBI Taxonomy" id="42192"/>
    <lineage>
        <taxon>Eukaryota</taxon>
        <taxon>Metazoa</taxon>
        <taxon>Spiralia</taxon>
        <taxon>Lophotrochozoa</taxon>
        <taxon>Mollusca</taxon>
        <taxon>Bivalvia</taxon>
        <taxon>Autobranchia</taxon>
        <taxon>Pteriomorphia</taxon>
        <taxon>Mytilida</taxon>
        <taxon>Mytiloidea</taxon>
        <taxon>Mytilidae</taxon>
        <taxon>Mytilinae</taxon>
        <taxon>Mytilus</taxon>
    </lineage>
</organism>
<dbReference type="PANTHER" id="PTHR10352">
    <property type="entry name" value="EUKARYOTIC TRANSLATION INITIATION FACTOR 3 SUBUNIT G"/>
    <property type="match status" value="1"/>
</dbReference>
<dbReference type="SUPFAM" id="SSF54928">
    <property type="entry name" value="RNA-binding domain, RBD"/>
    <property type="match status" value="2"/>
</dbReference>
<dbReference type="Pfam" id="PF00076">
    <property type="entry name" value="RRM_1"/>
    <property type="match status" value="3"/>
</dbReference>
<dbReference type="FunFam" id="3.30.70.330:FF:000383">
    <property type="entry name" value="Sex lethal, isoform D"/>
    <property type="match status" value="1"/>
</dbReference>
<dbReference type="GO" id="GO:0003729">
    <property type="term" value="F:mRNA binding"/>
    <property type="evidence" value="ECO:0007669"/>
    <property type="project" value="UniProtKB-ARBA"/>
</dbReference>
<dbReference type="InterPro" id="IPR006548">
    <property type="entry name" value="ELAD_HU_SF"/>
</dbReference>
<evidence type="ECO:0000256" key="3">
    <source>
        <dbReference type="ARBA" id="ARBA00022884"/>
    </source>
</evidence>
<dbReference type="GO" id="GO:1990904">
    <property type="term" value="C:ribonucleoprotein complex"/>
    <property type="evidence" value="ECO:0007669"/>
    <property type="project" value="InterPro"/>
</dbReference>
<dbReference type="PRINTS" id="PR00961">
    <property type="entry name" value="HUDSXLRNA"/>
</dbReference>
<feature type="domain" description="RRM" evidence="5">
    <location>
        <begin position="102"/>
        <end position="182"/>
    </location>
</feature>
<sequence>MMQAQQMENPVPGLEHKLIINYLPQSLTDEEFHSMFLSIGPISSSKIVRDKATNYSYGFGFIEYMNPADAGKAIQSLNGLKLQNKTLKVAYSRPSGDSIKGANLYITNIPKHWSNEDLKNGFLKFGNIVQARLLIDHNTNLSKGVGFVLFDQKSHADDAMESMNGQIPEGGTTALTIKKADDNAKKVRAPVQQMFLPPAGRNLAGGPIRNNMASNRFAGTRYNPMGGGRPYQQNYGNQGYGGGMMGNQGHVPQVPGGCVLYVYNIGNDANERLLYQLFSPYGNVMKVNVIYDSQKGQCKGYGFVTMGTYEEAESAIYSLNGYWYNGRELQVSYYNK</sequence>
<keyword evidence="7" id="KW-1185">Reference proteome</keyword>
<dbReference type="InterPro" id="IPR002343">
    <property type="entry name" value="Hud_Sxl_RNA"/>
</dbReference>
<gene>
    <name evidence="6" type="ORF">MCOR_10702</name>
</gene>
<evidence type="ECO:0000313" key="7">
    <source>
        <dbReference type="Proteomes" id="UP000507470"/>
    </source>
</evidence>
<accession>A0A6J8ASG3</accession>
<feature type="domain" description="RRM" evidence="5">
    <location>
        <begin position="16"/>
        <end position="94"/>
    </location>
</feature>
<feature type="domain" description="RRM" evidence="5">
    <location>
        <begin position="258"/>
        <end position="336"/>
    </location>
</feature>
<evidence type="ECO:0000256" key="1">
    <source>
        <dbReference type="ARBA" id="ARBA00006266"/>
    </source>
</evidence>
<evidence type="ECO:0000259" key="5">
    <source>
        <dbReference type="PROSITE" id="PS50102"/>
    </source>
</evidence>
<dbReference type="Proteomes" id="UP000507470">
    <property type="component" value="Unassembled WGS sequence"/>
</dbReference>
<proteinExistence type="inferred from homology"/>
<dbReference type="PROSITE" id="PS50102">
    <property type="entry name" value="RRM"/>
    <property type="match status" value="3"/>
</dbReference>
<dbReference type="SMART" id="SM00361">
    <property type="entry name" value="RRM_1"/>
    <property type="match status" value="2"/>
</dbReference>
<evidence type="ECO:0000313" key="6">
    <source>
        <dbReference type="EMBL" id="CAC5372692.1"/>
    </source>
</evidence>
<dbReference type="EMBL" id="CACVKT020001865">
    <property type="protein sequence ID" value="CAC5372692.1"/>
    <property type="molecule type" value="Genomic_DNA"/>
</dbReference>
<name>A0A6J8ASG3_MYTCO</name>
<dbReference type="GO" id="GO:0010629">
    <property type="term" value="P:negative regulation of gene expression"/>
    <property type="evidence" value="ECO:0007669"/>
    <property type="project" value="UniProtKB-ARBA"/>
</dbReference>
<dbReference type="InterPro" id="IPR012677">
    <property type="entry name" value="Nucleotide-bd_a/b_plait_sf"/>
</dbReference>
<dbReference type="InterPro" id="IPR003954">
    <property type="entry name" value="RRM_euk-type"/>
</dbReference>
<evidence type="ECO:0000256" key="2">
    <source>
        <dbReference type="ARBA" id="ARBA00022737"/>
    </source>
</evidence>
<keyword evidence="2" id="KW-0677">Repeat</keyword>
<dbReference type="AlphaFoldDB" id="A0A6J8ASG3"/>
<comment type="similarity">
    <text evidence="1">Belongs to the RRM elav family.</text>
</comment>
<dbReference type="InterPro" id="IPR000504">
    <property type="entry name" value="RRM_dom"/>
</dbReference>
<dbReference type="GO" id="GO:0005737">
    <property type="term" value="C:cytoplasm"/>
    <property type="evidence" value="ECO:0007669"/>
    <property type="project" value="UniProtKB-ARBA"/>
</dbReference>
<reference evidence="6 7" key="1">
    <citation type="submission" date="2020-06" db="EMBL/GenBank/DDBJ databases">
        <authorList>
            <person name="Li R."/>
            <person name="Bekaert M."/>
        </authorList>
    </citation>
    <scope>NUCLEOTIDE SEQUENCE [LARGE SCALE GENOMIC DNA]</scope>
    <source>
        <strain evidence="7">wild</strain>
    </source>
</reference>
<dbReference type="Gene3D" id="3.30.70.330">
    <property type="match status" value="3"/>
</dbReference>
<dbReference type="InterPro" id="IPR035979">
    <property type="entry name" value="RBD_domain_sf"/>
</dbReference>
<dbReference type="SMART" id="SM00360">
    <property type="entry name" value="RRM"/>
    <property type="match status" value="3"/>
</dbReference>
<dbReference type="GO" id="GO:0009967">
    <property type="term" value="P:positive regulation of signal transduction"/>
    <property type="evidence" value="ECO:0007669"/>
    <property type="project" value="UniProtKB-ARBA"/>
</dbReference>